<proteinExistence type="predicted"/>
<gene>
    <name evidence="2" type="ORF">EYF80_026877</name>
</gene>
<protein>
    <submittedName>
        <fullName evidence="2">Uncharacterized protein</fullName>
    </submittedName>
</protein>
<evidence type="ECO:0000256" key="1">
    <source>
        <dbReference type="SAM" id="MobiDB-lite"/>
    </source>
</evidence>
<name>A0A4Z2HCB5_9TELE</name>
<comment type="caution">
    <text evidence="2">The sequence shown here is derived from an EMBL/GenBank/DDBJ whole genome shotgun (WGS) entry which is preliminary data.</text>
</comment>
<organism evidence="2 3">
    <name type="scientific">Liparis tanakae</name>
    <name type="common">Tanaka's snailfish</name>
    <dbReference type="NCBI Taxonomy" id="230148"/>
    <lineage>
        <taxon>Eukaryota</taxon>
        <taxon>Metazoa</taxon>
        <taxon>Chordata</taxon>
        <taxon>Craniata</taxon>
        <taxon>Vertebrata</taxon>
        <taxon>Euteleostomi</taxon>
        <taxon>Actinopterygii</taxon>
        <taxon>Neopterygii</taxon>
        <taxon>Teleostei</taxon>
        <taxon>Neoteleostei</taxon>
        <taxon>Acanthomorphata</taxon>
        <taxon>Eupercaria</taxon>
        <taxon>Perciformes</taxon>
        <taxon>Cottioidei</taxon>
        <taxon>Cottales</taxon>
        <taxon>Liparidae</taxon>
        <taxon>Liparis</taxon>
    </lineage>
</organism>
<evidence type="ECO:0000313" key="3">
    <source>
        <dbReference type="Proteomes" id="UP000314294"/>
    </source>
</evidence>
<sequence length="167" mass="17903">MNEAIRHLFLIYIQLQHVEQPRTRAFPSTPTSPKWSLTPLSVSIAANQCRVLSPPPWHRLPAPGISVITGKGSSQKDASENTNGREVRHSWASASSVIVCVTPRGDARVYWTGARPVCSGVRGSPLACGSPTPYARRVRSLLLAEGRDVITGGGRGPPPGEVPMSTC</sequence>
<accession>A0A4Z2HCB5</accession>
<dbReference type="Proteomes" id="UP000314294">
    <property type="component" value="Unassembled WGS sequence"/>
</dbReference>
<reference evidence="2 3" key="1">
    <citation type="submission" date="2019-03" db="EMBL/GenBank/DDBJ databases">
        <title>First draft genome of Liparis tanakae, snailfish: a comprehensive survey of snailfish specific genes.</title>
        <authorList>
            <person name="Kim W."/>
            <person name="Song I."/>
            <person name="Jeong J.-H."/>
            <person name="Kim D."/>
            <person name="Kim S."/>
            <person name="Ryu S."/>
            <person name="Song J.Y."/>
            <person name="Lee S.K."/>
        </authorList>
    </citation>
    <scope>NUCLEOTIDE SEQUENCE [LARGE SCALE GENOMIC DNA]</scope>
    <source>
        <tissue evidence="2">Muscle</tissue>
    </source>
</reference>
<feature type="region of interest" description="Disordered" evidence="1">
    <location>
        <begin position="67"/>
        <end position="87"/>
    </location>
</feature>
<dbReference type="AlphaFoldDB" id="A0A4Z2HCB5"/>
<feature type="compositionally biased region" description="Basic and acidic residues" evidence="1">
    <location>
        <begin position="77"/>
        <end position="87"/>
    </location>
</feature>
<evidence type="ECO:0000313" key="2">
    <source>
        <dbReference type="EMBL" id="TNN62925.1"/>
    </source>
</evidence>
<keyword evidence="3" id="KW-1185">Reference proteome</keyword>
<dbReference type="EMBL" id="SRLO01000284">
    <property type="protein sequence ID" value="TNN62925.1"/>
    <property type="molecule type" value="Genomic_DNA"/>
</dbReference>